<evidence type="ECO:0000313" key="3">
    <source>
        <dbReference type="EMBL" id="QJB44138.1"/>
    </source>
</evidence>
<dbReference type="InterPro" id="IPR051599">
    <property type="entry name" value="Cell_Envelope_Assoc"/>
</dbReference>
<protein>
    <submittedName>
        <fullName evidence="3">YdcF family protein</fullName>
    </submittedName>
</protein>
<dbReference type="AlphaFoldDB" id="A0A6H2BYY2"/>
<proteinExistence type="predicted"/>
<dbReference type="KEGG" id="dfs:HGD76_07975"/>
<dbReference type="Pfam" id="PF02698">
    <property type="entry name" value="DUF218"/>
    <property type="match status" value="1"/>
</dbReference>
<organism evidence="3 4">
    <name type="scientific">Dolichospermum flos-aquae CCAP 1403/13F</name>
    <dbReference type="NCBI Taxonomy" id="315271"/>
    <lineage>
        <taxon>Bacteria</taxon>
        <taxon>Bacillati</taxon>
        <taxon>Cyanobacteriota</taxon>
        <taxon>Cyanophyceae</taxon>
        <taxon>Nostocales</taxon>
        <taxon>Aphanizomenonaceae</taxon>
        <taxon>Dolichospermum</taxon>
    </lineage>
</organism>
<keyword evidence="1" id="KW-0472">Membrane</keyword>
<evidence type="ECO:0000313" key="4">
    <source>
        <dbReference type="Proteomes" id="UP000502433"/>
    </source>
</evidence>
<evidence type="ECO:0000259" key="2">
    <source>
        <dbReference type="Pfam" id="PF02698"/>
    </source>
</evidence>
<dbReference type="EMBL" id="CP051206">
    <property type="protein sequence ID" value="QJB44138.1"/>
    <property type="molecule type" value="Genomic_DNA"/>
</dbReference>
<name>A0A6H2BYY2_DOLFA</name>
<dbReference type="InterPro" id="IPR014729">
    <property type="entry name" value="Rossmann-like_a/b/a_fold"/>
</dbReference>
<dbReference type="Gene3D" id="3.40.50.620">
    <property type="entry name" value="HUPs"/>
    <property type="match status" value="1"/>
</dbReference>
<feature type="domain" description="DUF218" evidence="2">
    <location>
        <begin position="37"/>
        <end position="158"/>
    </location>
</feature>
<dbReference type="RefSeq" id="WP_148764267.1">
    <property type="nucleotide sequence ID" value="NZ_CP051206.1"/>
</dbReference>
<accession>A0A6H2BYY2</accession>
<gene>
    <name evidence="3" type="ORF">HGD76_07975</name>
</gene>
<dbReference type="GO" id="GO:0005886">
    <property type="term" value="C:plasma membrane"/>
    <property type="evidence" value="ECO:0007669"/>
    <property type="project" value="TreeGrafter"/>
</dbReference>
<keyword evidence="1" id="KW-1133">Transmembrane helix</keyword>
<dbReference type="PANTHER" id="PTHR30336:SF20">
    <property type="entry name" value="DUF218 DOMAIN-CONTAINING PROTEIN"/>
    <property type="match status" value="1"/>
</dbReference>
<evidence type="ECO:0000256" key="1">
    <source>
        <dbReference type="SAM" id="Phobius"/>
    </source>
</evidence>
<keyword evidence="1" id="KW-0812">Transmembrane</keyword>
<dbReference type="CDD" id="cd06259">
    <property type="entry name" value="YdcF-like"/>
    <property type="match status" value="1"/>
</dbReference>
<sequence length="198" mass="22402">MKWKVKLAWFVFGIILVLVGIIPVKIAIAFHQVPVPQAILVLGGNGSRMEFAAQFWQSHRNLDIWVSDFESNLNYNRLIFEKFGVPNRQLRFDGTATDTVTNFTTLVNKFADSKLQHLYLITSDYHIRRSRAIATIVLGSQGIVVTPIAVPSLGDNSESLLRVMRDCGRSFLWIVTNRTGASFNPRIKATTFIHKQII</sequence>
<reference evidence="3 4" key="1">
    <citation type="submission" date="2020-04" db="EMBL/GenBank/DDBJ databases">
        <title>Genome-Wide Identification of 5-Methylcytosine Sites in Bacterial Genomes By High-Throughput Sequencing of MspJI Restriction Fragments.</title>
        <authorList>
            <person name="Wu V."/>
        </authorList>
    </citation>
    <scope>NUCLEOTIDE SEQUENCE [LARGE SCALE GENOMIC DNA]</scope>
    <source>
        <strain evidence="3 4">CCAP 1403/13f</strain>
    </source>
</reference>
<dbReference type="PANTHER" id="PTHR30336">
    <property type="entry name" value="INNER MEMBRANE PROTEIN, PROBABLE PERMEASE"/>
    <property type="match status" value="1"/>
</dbReference>
<dbReference type="InterPro" id="IPR003848">
    <property type="entry name" value="DUF218"/>
</dbReference>
<dbReference type="Proteomes" id="UP000502433">
    <property type="component" value="Chromosome"/>
</dbReference>
<feature type="transmembrane region" description="Helical" evidence="1">
    <location>
        <begin position="7"/>
        <end position="30"/>
    </location>
</feature>
<reference evidence="3 4" key="2">
    <citation type="submission" date="2020-04" db="EMBL/GenBank/DDBJ databases">
        <authorList>
            <person name="Fomenkov A."/>
            <person name="Anton B.P."/>
            <person name="Roberts R.J."/>
        </authorList>
    </citation>
    <scope>NUCLEOTIDE SEQUENCE [LARGE SCALE GENOMIC DNA]</scope>
    <source>
        <strain evidence="3 4">CCAP 1403/13f</strain>
    </source>
</reference>